<dbReference type="STRING" id="5627.A0A1C7M075"/>
<dbReference type="InterPro" id="IPR045111">
    <property type="entry name" value="Vps41/Vps8"/>
</dbReference>
<dbReference type="Pfam" id="PF23411">
    <property type="entry name" value="Beta-prop_Vps41"/>
    <property type="match status" value="2"/>
</dbReference>
<dbReference type="GO" id="GO:0005770">
    <property type="term" value="C:late endosome"/>
    <property type="evidence" value="ECO:0007669"/>
    <property type="project" value="TreeGrafter"/>
</dbReference>
<evidence type="ECO:0000259" key="2">
    <source>
        <dbReference type="Pfam" id="PF23411"/>
    </source>
</evidence>
<dbReference type="InterPro" id="IPR015943">
    <property type="entry name" value="WD40/YVTN_repeat-like_dom_sf"/>
</dbReference>
<accession>A0A1C7M075</accession>
<dbReference type="GO" id="GO:0030897">
    <property type="term" value="C:HOPS complex"/>
    <property type="evidence" value="ECO:0007669"/>
    <property type="project" value="TreeGrafter"/>
</dbReference>
<name>A0A1C7M075_GRIFR</name>
<evidence type="ECO:0000313" key="4">
    <source>
        <dbReference type="Proteomes" id="UP000092993"/>
    </source>
</evidence>
<organism evidence="3 4">
    <name type="scientific">Grifola frondosa</name>
    <name type="common">Maitake</name>
    <name type="synonym">Polyporus frondosus</name>
    <dbReference type="NCBI Taxonomy" id="5627"/>
    <lineage>
        <taxon>Eukaryota</taxon>
        <taxon>Fungi</taxon>
        <taxon>Dikarya</taxon>
        <taxon>Basidiomycota</taxon>
        <taxon>Agaricomycotina</taxon>
        <taxon>Agaricomycetes</taxon>
        <taxon>Polyporales</taxon>
        <taxon>Grifolaceae</taxon>
        <taxon>Grifola</taxon>
    </lineage>
</organism>
<feature type="region of interest" description="Disordered" evidence="1">
    <location>
        <begin position="11"/>
        <end position="90"/>
    </location>
</feature>
<dbReference type="GO" id="GO:0016236">
    <property type="term" value="P:macroautophagy"/>
    <property type="evidence" value="ECO:0007669"/>
    <property type="project" value="TreeGrafter"/>
</dbReference>
<dbReference type="GO" id="GO:0009267">
    <property type="term" value="P:cellular response to starvation"/>
    <property type="evidence" value="ECO:0007669"/>
    <property type="project" value="TreeGrafter"/>
</dbReference>
<feature type="domain" description="Vps41 beta-propeller" evidence="2">
    <location>
        <begin position="445"/>
        <end position="515"/>
    </location>
</feature>
<dbReference type="EMBL" id="LUGG01000014">
    <property type="protein sequence ID" value="OBZ70108.1"/>
    <property type="molecule type" value="Genomic_DNA"/>
</dbReference>
<sequence>MTLLVSLLHMSSGPDGIEEKGSDRLVTASPATMSEAGDEHTSNTESEELGPNGSYEVDHEAEEALGEHHDEEDNSGSDTDGDEEDEDDEEPALKYERLGGITHNLLQKDSASALAYANQRLVRTSTSFYYLMNAERIESGPGNARGMLHILDLAGQHIKSFEPHSASVSDVSMDVTAEFVATASIDVGARLSADDIERGTSGLNVYNDTHKTVYSWFLLGQVVVYSLSTPETYTFNMKRSLRTLALEPNFAKSGTRSLVCGGMAGTLVLHEKGWLGYKETVLHSGEGPIWQVRWKDRLIAWANDLGVKIYDTNSQSRITFIDRPADSPRADLFKCSLHWQDESTLLIAWADQIKVARIRARPRSATSSAHLPPLLVEITAVFQLDCMIAGIVPHPTSTFASADALPTSSAASAITAVTRPTLTTFLILAYSPPDSSLLTGNEATPDRAEQVRKAAERPELRIISRVGEELAADALGITGFERWSCNDYVLVEIDAGPPGERYYIVLSPKDVVVVKPRDWKDHVTWLVERQRYEEALEEIERRHGQPGVSVVGLKTRWMQSKLESATSSI</sequence>
<dbReference type="GO" id="GO:0006623">
    <property type="term" value="P:protein targeting to vacuole"/>
    <property type="evidence" value="ECO:0007669"/>
    <property type="project" value="InterPro"/>
</dbReference>
<dbReference type="SUPFAM" id="SSF69322">
    <property type="entry name" value="Tricorn protease domain 2"/>
    <property type="match status" value="1"/>
</dbReference>
<proteinExistence type="predicted"/>
<dbReference type="Gene3D" id="2.130.10.10">
    <property type="entry name" value="YVTN repeat-like/Quinoprotein amine dehydrogenase"/>
    <property type="match status" value="1"/>
</dbReference>
<evidence type="ECO:0000256" key="1">
    <source>
        <dbReference type="SAM" id="MobiDB-lite"/>
    </source>
</evidence>
<dbReference type="Proteomes" id="UP000092993">
    <property type="component" value="Unassembled WGS sequence"/>
</dbReference>
<evidence type="ECO:0000313" key="3">
    <source>
        <dbReference type="EMBL" id="OBZ70108.1"/>
    </source>
</evidence>
<dbReference type="GO" id="GO:0034058">
    <property type="term" value="P:endosomal vesicle fusion"/>
    <property type="evidence" value="ECO:0007669"/>
    <property type="project" value="TreeGrafter"/>
</dbReference>
<gene>
    <name evidence="3" type="primary">VPS41_0</name>
    <name evidence="3" type="ORF">A0H81_09832</name>
</gene>
<comment type="caution">
    <text evidence="3">The sequence shown here is derived from an EMBL/GenBank/DDBJ whole genome shotgun (WGS) entry which is preliminary data.</text>
</comment>
<keyword evidence="4" id="KW-1185">Reference proteome</keyword>
<dbReference type="AlphaFoldDB" id="A0A1C7M075"/>
<feature type="domain" description="Vps41 beta-propeller" evidence="2">
    <location>
        <begin position="220"/>
        <end position="394"/>
    </location>
</feature>
<dbReference type="PANTHER" id="PTHR12616:SF1">
    <property type="entry name" value="VACUOLAR PROTEIN SORTING-ASSOCIATED PROTEIN 41 HOMOLOG"/>
    <property type="match status" value="1"/>
</dbReference>
<dbReference type="OrthoDB" id="3250703at2759"/>
<reference evidence="3 4" key="1">
    <citation type="submission" date="2016-03" db="EMBL/GenBank/DDBJ databases">
        <title>Whole genome sequencing of Grifola frondosa 9006-11.</title>
        <authorList>
            <person name="Min B."/>
            <person name="Park H."/>
            <person name="Kim J.-G."/>
            <person name="Cho H."/>
            <person name="Oh Y.-L."/>
            <person name="Kong W.-S."/>
            <person name="Choi I.-G."/>
        </authorList>
    </citation>
    <scope>NUCLEOTIDE SEQUENCE [LARGE SCALE GENOMIC DNA]</scope>
    <source>
        <strain evidence="3 4">9006-11</strain>
    </source>
</reference>
<protein>
    <submittedName>
        <fullName evidence="3">Vacuolar protein sorting-associated protein 41</fullName>
    </submittedName>
</protein>
<dbReference type="InterPro" id="IPR057780">
    <property type="entry name" value="Beta-prop_Vps41"/>
</dbReference>
<dbReference type="PANTHER" id="PTHR12616">
    <property type="entry name" value="VACUOLAR PROTEIN SORTING VPS41"/>
    <property type="match status" value="1"/>
</dbReference>
<feature type="compositionally biased region" description="Acidic residues" evidence="1">
    <location>
        <begin position="72"/>
        <end position="90"/>
    </location>
</feature>